<dbReference type="EMBL" id="CP000300">
    <property type="protein sequence ID" value="ABE53038.1"/>
    <property type="molecule type" value="Genomic_DNA"/>
</dbReference>
<proteinExistence type="predicted"/>
<protein>
    <submittedName>
        <fullName evidence="1">Uncharacterized protein</fullName>
    </submittedName>
</protein>
<dbReference type="AlphaFoldDB" id="Q12U38"/>
<name>Q12U38_METBU</name>
<dbReference type="HOGENOM" id="CLU_2299327_0_0_2"/>
<evidence type="ECO:0000313" key="1">
    <source>
        <dbReference type="EMBL" id="ABE53038.1"/>
    </source>
</evidence>
<keyword evidence="2" id="KW-1185">Reference proteome</keyword>
<accession>Q12U38</accession>
<dbReference type="KEGG" id="mbu:Mbur_2169"/>
<reference evidence="2" key="1">
    <citation type="journal article" date="2009" name="ISME J.">
        <title>The genome sequence of the psychrophilic archaeon, Methanococcoides burtonii: the role of genome evolution in cold adaptation.</title>
        <authorList>
            <person name="Allen M.A."/>
            <person name="Lauro F.M."/>
            <person name="Williams T.J."/>
            <person name="Burg D."/>
            <person name="Siddiqui K.S."/>
            <person name="De Francisci D."/>
            <person name="Chong K.W."/>
            <person name="Pilak O."/>
            <person name="Chew H.H."/>
            <person name="De Maere M.Z."/>
            <person name="Ting L."/>
            <person name="Katrib M."/>
            <person name="Ng C."/>
            <person name="Sowers K.R."/>
            <person name="Galperin M.Y."/>
            <person name="Anderson I.J."/>
            <person name="Ivanova N."/>
            <person name="Dalin E."/>
            <person name="Martinez M."/>
            <person name="Lapidus A."/>
            <person name="Hauser L."/>
            <person name="Land M."/>
            <person name="Thomas T."/>
            <person name="Cavicchioli R."/>
        </authorList>
    </citation>
    <scope>NUCLEOTIDE SEQUENCE [LARGE SCALE GENOMIC DNA]</scope>
    <source>
        <strain evidence="2">DSM 6242 / NBRC 107633 / OCM 468 / ACE-M</strain>
    </source>
</reference>
<dbReference type="Proteomes" id="UP000001979">
    <property type="component" value="Chromosome"/>
</dbReference>
<gene>
    <name evidence="1" type="ordered locus">Mbur_2169</name>
</gene>
<sequence length="100" mass="11923">MHIRLGSKRKKYKPLYRISKEICQNFWTYVFMQVHMHQKLPVAAVLVERNDTDFQRKKILAIGYKEWKKMGFSKGTLHHMKQNVKSDKPFTLNTVSVKVN</sequence>
<evidence type="ECO:0000313" key="2">
    <source>
        <dbReference type="Proteomes" id="UP000001979"/>
    </source>
</evidence>
<organism evidence="1 2">
    <name type="scientific">Methanococcoides burtonii (strain DSM 6242 / NBRC 107633 / OCM 468 / ACE-M)</name>
    <dbReference type="NCBI Taxonomy" id="259564"/>
    <lineage>
        <taxon>Archaea</taxon>
        <taxon>Methanobacteriati</taxon>
        <taxon>Methanobacteriota</taxon>
        <taxon>Stenosarchaea group</taxon>
        <taxon>Methanomicrobia</taxon>
        <taxon>Methanosarcinales</taxon>
        <taxon>Methanosarcinaceae</taxon>
        <taxon>Methanococcoides</taxon>
    </lineage>
</organism>